<dbReference type="InterPro" id="IPR043132">
    <property type="entry name" value="BCAT-like_C"/>
</dbReference>
<organism evidence="1 2">
    <name type="scientific">Actinokineospora terrae</name>
    <dbReference type="NCBI Taxonomy" id="155974"/>
    <lineage>
        <taxon>Bacteria</taxon>
        <taxon>Bacillati</taxon>
        <taxon>Actinomycetota</taxon>
        <taxon>Actinomycetes</taxon>
        <taxon>Pseudonocardiales</taxon>
        <taxon>Pseudonocardiaceae</taxon>
        <taxon>Actinokineospora</taxon>
    </lineage>
</organism>
<gene>
    <name evidence="1" type="ORF">SAMN04487818_106433</name>
</gene>
<dbReference type="EMBL" id="FOGI01000006">
    <property type="protein sequence ID" value="SER99809.1"/>
    <property type="molecule type" value="Genomic_DNA"/>
</dbReference>
<dbReference type="SUPFAM" id="SSF56752">
    <property type="entry name" value="D-aminoacid aminotransferase-like PLP-dependent enzymes"/>
    <property type="match status" value="1"/>
</dbReference>
<dbReference type="GO" id="GO:0016829">
    <property type="term" value="F:lyase activity"/>
    <property type="evidence" value="ECO:0007669"/>
    <property type="project" value="UniProtKB-KW"/>
</dbReference>
<keyword evidence="1" id="KW-0808">Transferase</keyword>
<dbReference type="NCBIfam" id="NF006734">
    <property type="entry name" value="PRK09266.1"/>
    <property type="match status" value="1"/>
</dbReference>
<evidence type="ECO:0000313" key="1">
    <source>
        <dbReference type="EMBL" id="SER99809.1"/>
    </source>
</evidence>
<accession>A0A1H9TRW2</accession>
<proteinExistence type="predicted"/>
<dbReference type="Proteomes" id="UP000199051">
    <property type="component" value="Unassembled WGS sequence"/>
</dbReference>
<keyword evidence="2" id="KW-1185">Reference proteome</keyword>
<dbReference type="InterPro" id="IPR036038">
    <property type="entry name" value="Aminotransferase-like"/>
</dbReference>
<sequence length="263" mass="28018">MRDCGAMSAQPDIPASLALVNYGHFTSMLVAGGRVRGLARHLERLDRDAWVVFGRGVDEGYVRQAIRSAVEGATGPLAVRVTVHAPGFDPRKPEADVEPEVVVTTSAPPAETGPLKVRTAGYQRDLPQVKHVGTFGLFYQRRLARRAGFDDVLFIGGDGQVSEGSTWNVCFLDEDGTLVVPTAPALPGIALGLIQSGVARTGAKVVARPVQVGELPGFRAAFATNALAPVRAISRVDEVEYKVDEDATARLARAYESTAGERV</sequence>
<dbReference type="GO" id="GO:0008483">
    <property type="term" value="F:transaminase activity"/>
    <property type="evidence" value="ECO:0007669"/>
    <property type="project" value="UniProtKB-KW"/>
</dbReference>
<dbReference type="InterPro" id="IPR001544">
    <property type="entry name" value="Aminotrans_IV"/>
</dbReference>
<dbReference type="AlphaFoldDB" id="A0A1H9TRW2"/>
<name>A0A1H9TRW2_9PSEU</name>
<keyword evidence="1" id="KW-0032">Aminotransferase</keyword>
<evidence type="ECO:0000313" key="2">
    <source>
        <dbReference type="Proteomes" id="UP000199051"/>
    </source>
</evidence>
<dbReference type="STRING" id="155974.SAMN04487818_106433"/>
<dbReference type="Pfam" id="PF01063">
    <property type="entry name" value="Aminotran_4"/>
    <property type="match status" value="1"/>
</dbReference>
<reference evidence="2" key="1">
    <citation type="submission" date="2016-10" db="EMBL/GenBank/DDBJ databases">
        <authorList>
            <person name="Varghese N."/>
            <person name="Submissions S."/>
        </authorList>
    </citation>
    <scope>NUCLEOTIDE SEQUENCE [LARGE SCALE GENOMIC DNA]</scope>
    <source>
        <strain evidence="2">DSM 44260</strain>
    </source>
</reference>
<dbReference type="Gene3D" id="3.20.10.10">
    <property type="entry name" value="D-amino Acid Aminotransferase, subunit A, domain 2"/>
    <property type="match status" value="1"/>
</dbReference>
<dbReference type="InterPro" id="IPR043131">
    <property type="entry name" value="BCAT-like_N"/>
</dbReference>
<protein>
    <submittedName>
        <fullName evidence="1">Branched-chain amino acid aminotransferase/4-amino-4-deoxychorismate lyase</fullName>
    </submittedName>
</protein>
<dbReference type="Gene3D" id="3.30.470.10">
    <property type="match status" value="1"/>
</dbReference>
<keyword evidence="1" id="KW-0456">Lyase</keyword>